<dbReference type="PANTHER" id="PTHR12435">
    <property type="match status" value="1"/>
</dbReference>
<comment type="similarity">
    <text evidence="3">Belongs to the KTI12 family.</text>
</comment>
<evidence type="ECO:0000313" key="6">
    <source>
        <dbReference type="Proteomes" id="UP000887013"/>
    </source>
</evidence>
<dbReference type="EMBL" id="BMAW01079546">
    <property type="protein sequence ID" value="GFU15701.1"/>
    <property type="molecule type" value="Genomic_DNA"/>
</dbReference>
<proteinExistence type="inferred from homology"/>
<dbReference type="GO" id="GO:0006357">
    <property type="term" value="P:regulation of transcription by RNA polymerase II"/>
    <property type="evidence" value="ECO:0007669"/>
    <property type="project" value="UniProtKB-ARBA"/>
</dbReference>
<dbReference type="InterPro" id="IPR013641">
    <property type="entry name" value="KTI12/PSTK"/>
</dbReference>
<keyword evidence="6" id="KW-1185">Reference proteome</keyword>
<protein>
    <recommendedName>
        <fullName evidence="4">Protein KTI12 homolog</fullName>
    </recommendedName>
</protein>
<keyword evidence="2" id="KW-0067">ATP-binding</keyword>
<dbReference type="GO" id="GO:0006400">
    <property type="term" value="P:tRNA modification"/>
    <property type="evidence" value="ECO:0007669"/>
    <property type="project" value="UniProtKB-ARBA"/>
</dbReference>
<dbReference type="FunFam" id="3.40.50.300:FF:000827">
    <property type="entry name" value="KTI12 chromatin-associated homolog"/>
    <property type="match status" value="1"/>
</dbReference>
<accession>A0A8X6QB52</accession>
<gene>
    <name evidence="5" type="primary">kti12</name>
    <name evidence="5" type="ORF">NPIL_55281</name>
</gene>
<dbReference type="AlphaFoldDB" id="A0A8X6QB52"/>
<comment type="caution">
    <text evidence="5">The sequence shown here is derived from an EMBL/GenBank/DDBJ whole genome shotgun (WGS) entry which is preliminary data.</text>
</comment>
<reference evidence="5" key="1">
    <citation type="submission" date="2020-08" db="EMBL/GenBank/DDBJ databases">
        <title>Multicomponent nature underlies the extraordinary mechanical properties of spider dragline silk.</title>
        <authorList>
            <person name="Kono N."/>
            <person name="Nakamura H."/>
            <person name="Mori M."/>
            <person name="Yoshida Y."/>
            <person name="Ohtoshi R."/>
            <person name="Malay A.D."/>
            <person name="Moran D.A.P."/>
            <person name="Tomita M."/>
            <person name="Numata K."/>
            <person name="Arakawa K."/>
        </authorList>
    </citation>
    <scope>NUCLEOTIDE SEQUENCE</scope>
</reference>
<dbReference type="Gene3D" id="3.40.50.300">
    <property type="entry name" value="P-loop containing nucleotide triphosphate hydrolases"/>
    <property type="match status" value="1"/>
</dbReference>
<dbReference type="GO" id="GO:0005524">
    <property type="term" value="F:ATP binding"/>
    <property type="evidence" value="ECO:0007669"/>
    <property type="project" value="UniProtKB-KW"/>
</dbReference>
<organism evidence="5 6">
    <name type="scientific">Nephila pilipes</name>
    <name type="common">Giant wood spider</name>
    <name type="synonym">Nephila maculata</name>
    <dbReference type="NCBI Taxonomy" id="299642"/>
    <lineage>
        <taxon>Eukaryota</taxon>
        <taxon>Metazoa</taxon>
        <taxon>Ecdysozoa</taxon>
        <taxon>Arthropoda</taxon>
        <taxon>Chelicerata</taxon>
        <taxon>Arachnida</taxon>
        <taxon>Araneae</taxon>
        <taxon>Araneomorphae</taxon>
        <taxon>Entelegynae</taxon>
        <taxon>Araneoidea</taxon>
        <taxon>Nephilidae</taxon>
        <taxon>Nephila</taxon>
    </lineage>
</organism>
<keyword evidence="1" id="KW-0547">Nucleotide-binding</keyword>
<evidence type="ECO:0000256" key="1">
    <source>
        <dbReference type="ARBA" id="ARBA00022741"/>
    </source>
</evidence>
<dbReference type="InterPro" id="IPR027417">
    <property type="entry name" value="P-loop_NTPase"/>
</dbReference>
<evidence type="ECO:0000256" key="3">
    <source>
        <dbReference type="ARBA" id="ARBA00025768"/>
    </source>
</evidence>
<dbReference type="SUPFAM" id="SSF52540">
    <property type="entry name" value="P-loop containing nucleoside triphosphate hydrolases"/>
    <property type="match status" value="1"/>
</dbReference>
<sequence length="192" mass="22137">MPLVILCGIPCSGKSIKAKQLYDFFISTKKCVLIKDDNVPSGFVRNKVYLDSQKEKELRSSLKSEVERHLSKDTTVILDAGNYIKGYRYELYCVSKGCKTTHCVIHCDILPADCWIFNEKRNSSEQYNRDVFDALVQRFESPDSRNRWDSPLFISHKDEDLPLMDIEEALYLRKAPPPNLSTQCVSLVTKQY</sequence>
<name>A0A8X6QB52_NEPPI</name>
<evidence type="ECO:0000256" key="2">
    <source>
        <dbReference type="ARBA" id="ARBA00022840"/>
    </source>
</evidence>
<dbReference type="Pfam" id="PF08433">
    <property type="entry name" value="KTI12"/>
    <property type="match status" value="1"/>
</dbReference>
<evidence type="ECO:0000256" key="4">
    <source>
        <dbReference type="ARBA" id="ARBA00026170"/>
    </source>
</evidence>
<dbReference type="Proteomes" id="UP000887013">
    <property type="component" value="Unassembled WGS sequence"/>
</dbReference>
<dbReference type="OrthoDB" id="9972657at2759"/>
<evidence type="ECO:0000313" key="5">
    <source>
        <dbReference type="EMBL" id="GFU15701.1"/>
    </source>
</evidence>